<reference evidence="2" key="2">
    <citation type="submission" date="2023-06" db="EMBL/GenBank/DDBJ databases">
        <authorList>
            <consortium name="Lawrence Berkeley National Laboratory"/>
            <person name="Haridas S."/>
            <person name="Hensen N."/>
            <person name="Bonometti L."/>
            <person name="Westerberg I."/>
            <person name="Brannstrom I.O."/>
            <person name="Guillou S."/>
            <person name="Cros-Aarteil S."/>
            <person name="Calhoun S."/>
            <person name="Kuo A."/>
            <person name="Mondo S."/>
            <person name="Pangilinan J."/>
            <person name="Riley R."/>
            <person name="Labutti K."/>
            <person name="Andreopoulos B."/>
            <person name="Lipzen A."/>
            <person name="Chen C."/>
            <person name="Yanf M."/>
            <person name="Daum C."/>
            <person name="Ng V."/>
            <person name="Clum A."/>
            <person name="Steindorff A."/>
            <person name="Ohm R."/>
            <person name="Martin F."/>
            <person name="Silar P."/>
            <person name="Natvig D."/>
            <person name="Lalanne C."/>
            <person name="Gautier V."/>
            <person name="Ament-Velasquez S.L."/>
            <person name="Kruys A."/>
            <person name="Hutchinson M.I."/>
            <person name="Powell A.J."/>
            <person name="Barry K."/>
            <person name="Miller A.N."/>
            <person name="Grigoriev I.V."/>
            <person name="Debuchy R."/>
            <person name="Gladieux P."/>
            <person name="Thoren M.H."/>
            <person name="Johannesson H."/>
        </authorList>
    </citation>
    <scope>NUCLEOTIDE SEQUENCE</scope>
    <source>
        <strain evidence="2">CBS 314.62</strain>
    </source>
</reference>
<evidence type="ECO:0000256" key="1">
    <source>
        <dbReference type="SAM" id="MobiDB-lite"/>
    </source>
</evidence>
<dbReference type="AlphaFoldDB" id="A0AAE1CG39"/>
<name>A0AAE1CG39_9PEZI</name>
<protein>
    <submittedName>
        <fullName evidence="2">Uncharacterized protein</fullName>
    </submittedName>
</protein>
<evidence type="ECO:0000313" key="3">
    <source>
        <dbReference type="Proteomes" id="UP001270362"/>
    </source>
</evidence>
<proteinExistence type="predicted"/>
<evidence type="ECO:0000313" key="2">
    <source>
        <dbReference type="EMBL" id="KAK3693311.1"/>
    </source>
</evidence>
<sequence>MSFETLSNRDFSHPSRGSILGDIDKSLSLSADERPCFVQQNLSDKTQAGSLHVQNLTGRDELSEPKMSLLTRETLQAVERATAPSIDATALITRLGQIPSESEHRTMQAWSYCPSPSCSPTIPEVPWEDHARDYEIRCHQALLDDACRPLFHLDLLLQIRANSEAYGDLLRPWSRRQTPQYTEEWQALSRQWDQWKDFREWQLYRRRRRPRFEEYLDTYRRDHFLVVGRLLKDADRSEFEEVAHMSWERKFNYKDEDAKGAVMRQAEFVARWLTYQEFVPRRPFQLLADPKEQDQWTTYVEYLAFEVADLSILDKAARRLQKKAKTHDHERKYQAAKVAADLQQSRVDWIISEIHKIESEQAAAKDESGDSKSDSMGVGCRKRKRTVDTDEPEDAVEPQLGKRGREETVIRTEKLPVDNSDNLSHKRQGKRGRPSVDEEVEEENASEPRPKRSKAAGKSDDPSTIPQPLASGPEAPAVPAVSAMTTAHPSPPPPRRRSKRLKPPRGSAAEPPVPRDERLKSLRPRVNGKVATVSTDSRPPAAARRSRGRPRAAAWSIS</sequence>
<comment type="caution">
    <text evidence="2">The sequence shown here is derived from an EMBL/GenBank/DDBJ whole genome shotgun (WGS) entry which is preliminary data.</text>
</comment>
<accession>A0AAE1CG39</accession>
<feature type="region of interest" description="Disordered" evidence="1">
    <location>
        <begin position="360"/>
        <end position="558"/>
    </location>
</feature>
<organism evidence="2 3">
    <name type="scientific">Podospora appendiculata</name>
    <dbReference type="NCBI Taxonomy" id="314037"/>
    <lineage>
        <taxon>Eukaryota</taxon>
        <taxon>Fungi</taxon>
        <taxon>Dikarya</taxon>
        <taxon>Ascomycota</taxon>
        <taxon>Pezizomycotina</taxon>
        <taxon>Sordariomycetes</taxon>
        <taxon>Sordariomycetidae</taxon>
        <taxon>Sordariales</taxon>
        <taxon>Podosporaceae</taxon>
        <taxon>Podospora</taxon>
    </lineage>
</organism>
<keyword evidence="3" id="KW-1185">Reference proteome</keyword>
<dbReference type="Proteomes" id="UP001270362">
    <property type="component" value="Unassembled WGS sequence"/>
</dbReference>
<dbReference type="EMBL" id="JAULSO010000001">
    <property type="protein sequence ID" value="KAK3693311.1"/>
    <property type="molecule type" value="Genomic_DNA"/>
</dbReference>
<gene>
    <name evidence="2" type="ORF">B0T22DRAFT_436509</name>
</gene>
<reference evidence="2" key="1">
    <citation type="journal article" date="2023" name="Mol. Phylogenet. Evol.">
        <title>Genome-scale phylogeny and comparative genomics of the fungal order Sordariales.</title>
        <authorList>
            <person name="Hensen N."/>
            <person name="Bonometti L."/>
            <person name="Westerberg I."/>
            <person name="Brannstrom I.O."/>
            <person name="Guillou S."/>
            <person name="Cros-Aarteil S."/>
            <person name="Calhoun S."/>
            <person name="Haridas S."/>
            <person name="Kuo A."/>
            <person name="Mondo S."/>
            <person name="Pangilinan J."/>
            <person name="Riley R."/>
            <person name="LaButti K."/>
            <person name="Andreopoulos B."/>
            <person name="Lipzen A."/>
            <person name="Chen C."/>
            <person name="Yan M."/>
            <person name="Daum C."/>
            <person name="Ng V."/>
            <person name="Clum A."/>
            <person name="Steindorff A."/>
            <person name="Ohm R.A."/>
            <person name="Martin F."/>
            <person name="Silar P."/>
            <person name="Natvig D.O."/>
            <person name="Lalanne C."/>
            <person name="Gautier V."/>
            <person name="Ament-Velasquez S.L."/>
            <person name="Kruys A."/>
            <person name="Hutchinson M.I."/>
            <person name="Powell A.J."/>
            <person name="Barry K."/>
            <person name="Miller A.N."/>
            <person name="Grigoriev I.V."/>
            <person name="Debuchy R."/>
            <person name="Gladieux P."/>
            <person name="Hiltunen Thoren M."/>
            <person name="Johannesson H."/>
        </authorList>
    </citation>
    <scope>NUCLEOTIDE SEQUENCE</scope>
    <source>
        <strain evidence="2">CBS 314.62</strain>
    </source>
</reference>
<feature type="compositionally biased region" description="Basic and acidic residues" evidence="1">
    <location>
        <begin position="360"/>
        <end position="373"/>
    </location>
</feature>
<feature type="compositionally biased region" description="Basic and acidic residues" evidence="1">
    <location>
        <begin position="403"/>
        <end position="416"/>
    </location>
</feature>
<feature type="compositionally biased region" description="Basic residues" evidence="1">
    <location>
        <begin position="494"/>
        <end position="503"/>
    </location>
</feature>